<proteinExistence type="predicted"/>
<sequence>MDKFIPIADKPLDINIKNIISNILTNINQNMNNIDELLENLKILIYSTVDPNELKNILHILTLKLEEDTSSLDVEMLEIVCILYLKNINFNLEYFLKKTKINEKHNVKISLCKEVEFYKLDSLANLLRNSNFSMSIDINFLRIFIVECLLEVDKPLVDSDVFYFLKYIITFDPQLIVHWITKKPKCTNWEIIKIKNTGTFPFIELRYIKNLSILRQISCNSINYRFIDYLIKHLKFSEDFYKMIVQSHDKTNYLYTIEICKFIRYKSYEFHTILIKNLMMVDKINFNEYFINSLQNKDVLDPITEDVIDTFKINYKLLNLCDNTLLNKIQRYSNLDRLINNTKAFKYFLRILYDKKILDIKLIAKFFNNPKILIFLYKNFKIPKEVFYDQIIRILARLIKEWKDLIRLKDKMKKKIIQQNCSITDEKNCNTTIKKYQQNCDSTLKDISLLDINHSNIFRTSNSTICYCFKKKMKHAMKLLFIYNNPDVPKTTIFSLYRINKKMFIRYFTRYVELNLLFIKIHKMFPYLRQDHQLNVPQDYWGKAVIHKITNNYDILPEGLYFNNSYLEFKNTSKSFTLNMLMLQYDLLGNQNYIILKNNQDKFVLGINNGRLYYKTLINNIRTYKDINHEFKVNNTIYFEIIVDKGVISLLIEGRKYFLNIFTVTDIIIGQGFKGIITKLLYFESSKYKKSRIVHLDKSELYINIIKKIEMWCVSRSLGGMFLRSKKVYWWHKKPIVKFNNIIDIT</sequence>
<keyword evidence="2" id="KW-1185">Reference proteome</keyword>
<name>A0AAX4J801_9MICR</name>
<dbReference type="GeneID" id="90539892"/>
<dbReference type="Proteomes" id="UP001334084">
    <property type="component" value="Chromosome 1"/>
</dbReference>
<organism evidence="1 2">
    <name type="scientific">Vairimorpha necatrix</name>
    <dbReference type="NCBI Taxonomy" id="6039"/>
    <lineage>
        <taxon>Eukaryota</taxon>
        <taxon>Fungi</taxon>
        <taxon>Fungi incertae sedis</taxon>
        <taxon>Microsporidia</taxon>
        <taxon>Nosematidae</taxon>
        <taxon>Vairimorpha</taxon>
    </lineage>
</organism>
<dbReference type="EMBL" id="CP142726">
    <property type="protein sequence ID" value="WUR02086.1"/>
    <property type="molecule type" value="Genomic_DNA"/>
</dbReference>
<gene>
    <name evidence="1" type="ORF">VNE69_01027</name>
</gene>
<protein>
    <submittedName>
        <fullName evidence="1">Uncharacterized protein</fullName>
    </submittedName>
</protein>
<evidence type="ECO:0000313" key="1">
    <source>
        <dbReference type="EMBL" id="WUR02086.1"/>
    </source>
</evidence>
<reference evidence="1" key="1">
    <citation type="journal article" date="2024" name="BMC Genomics">
        <title>Functional annotation of a divergent genome using sequence and structure-based similarity.</title>
        <authorList>
            <person name="Svedberg D."/>
            <person name="Winiger R.R."/>
            <person name="Berg A."/>
            <person name="Sharma H."/>
            <person name="Tellgren-Roth C."/>
            <person name="Debrunner-Vossbrinck B.A."/>
            <person name="Vossbrinck C.R."/>
            <person name="Barandun J."/>
        </authorList>
    </citation>
    <scope>NUCLEOTIDE SEQUENCE</scope>
    <source>
        <strain evidence="1">Illinois isolate</strain>
    </source>
</reference>
<dbReference type="RefSeq" id="XP_065328231.1">
    <property type="nucleotide sequence ID" value="XM_065472159.1"/>
</dbReference>
<dbReference type="KEGG" id="vnx:VNE69_01027"/>
<dbReference type="AlphaFoldDB" id="A0AAX4J801"/>
<accession>A0AAX4J801</accession>
<evidence type="ECO:0000313" key="2">
    <source>
        <dbReference type="Proteomes" id="UP001334084"/>
    </source>
</evidence>